<evidence type="ECO:0000256" key="3">
    <source>
        <dbReference type="SAM" id="Phobius"/>
    </source>
</evidence>
<dbReference type="GO" id="GO:0005518">
    <property type="term" value="F:collagen binding"/>
    <property type="evidence" value="ECO:0007669"/>
    <property type="project" value="TreeGrafter"/>
</dbReference>
<dbReference type="Pfam" id="PF00754">
    <property type="entry name" value="F5_F8_type_C"/>
    <property type="match status" value="1"/>
</dbReference>
<dbReference type="Gene3D" id="1.10.510.10">
    <property type="entry name" value="Transferase(Phosphotransferase) domain 1"/>
    <property type="match status" value="1"/>
</dbReference>
<dbReference type="PROSITE" id="PS50022">
    <property type="entry name" value="FA58C_3"/>
    <property type="match status" value="1"/>
</dbReference>
<dbReference type="PANTHER" id="PTHR24416:SF580">
    <property type="entry name" value="DISCOIDIN DOMAIN RECEPTOR, ISOFORM F"/>
    <property type="match status" value="1"/>
</dbReference>
<feature type="signal peptide" evidence="4">
    <location>
        <begin position="1"/>
        <end position="16"/>
    </location>
</feature>
<dbReference type="Gene3D" id="3.30.200.20">
    <property type="entry name" value="Phosphorylase Kinase, domain 1"/>
    <property type="match status" value="1"/>
</dbReference>
<dbReference type="InterPro" id="IPR000719">
    <property type="entry name" value="Prot_kinase_dom"/>
</dbReference>
<dbReference type="PROSITE" id="PS50011">
    <property type="entry name" value="PROTEIN_KINASE_DOM"/>
    <property type="match status" value="1"/>
</dbReference>
<protein>
    <recommendedName>
        <fullName evidence="9">Discoidin domain-containing receptor 2-like</fullName>
    </recommendedName>
</protein>
<dbReference type="PROSITE" id="PS00109">
    <property type="entry name" value="PROTEIN_KINASE_TYR"/>
    <property type="match status" value="1"/>
</dbReference>
<dbReference type="GO" id="GO:0010976">
    <property type="term" value="P:positive regulation of neuron projection development"/>
    <property type="evidence" value="ECO:0007669"/>
    <property type="project" value="TreeGrafter"/>
</dbReference>
<evidence type="ECO:0000256" key="1">
    <source>
        <dbReference type="ARBA" id="ARBA00004479"/>
    </source>
</evidence>
<keyword evidence="3" id="KW-0472">Membrane</keyword>
<evidence type="ECO:0008006" key="9">
    <source>
        <dbReference type="Google" id="ProtNLM"/>
    </source>
</evidence>
<dbReference type="InterPro" id="IPR008979">
    <property type="entry name" value="Galactose-bd-like_sf"/>
</dbReference>
<keyword evidence="3" id="KW-0812">Transmembrane</keyword>
<organism evidence="7 8">
    <name type="scientific">Scylla paramamosain</name>
    <name type="common">Mud crab</name>
    <dbReference type="NCBI Taxonomy" id="85552"/>
    <lineage>
        <taxon>Eukaryota</taxon>
        <taxon>Metazoa</taxon>
        <taxon>Ecdysozoa</taxon>
        <taxon>Arthropoda</taxon>
        <taxon>Crustacea</taxon>
        <taxon>Multicrustacea</taxon>
        <taxon>Malacostraca</taxon>
        <taxon>Eumalacostraca</taxon>
        <taxon>Eucarida</taxon>
        <taxon>Decapoda</taxon>
        <taxon>Pleocyemata</taxon>
        <taxon>Brachyura</taxon>
        <taxon>Eubrachyura</taxon>
        <taxon>Portunoidea</taxon>
        <taxon>Portunidae</taxon>
        <taxon>Portuninae</taxon>
        <taxon>Scylla</taxon>
    </lineage>
</organism>
<dbReference type="GO" id="GO:0038062">
    <property type="term" value="F:protein tyrosine kinase collagen receptor activity"/>
    <property type="evidence" value="ECO:0007669"/>
    <property type="project" value="TreeGrafter"/>
</dbReference>
<dbReference type="InterPro" id="IPR001245">
    <property type="entry name" value="Ser-Thr/Tyr_kinase_cat_dom"/>
</dbReference>
<dbReference type="EMBL" id="JARAKH010000015">
    <property type="protein sequence ID" value="KAK8397022.1"/>
    <property type="molecule type" value="Genomic_DNA"/>
</dbReference>
<evidence type="ECO:0000256" key="4">
    <source>
        <dbReference type="SAM" id="SignalP"/>
    </source>
</evidence>
<feature type="transmembrane region" description="Helical" evidence="3">
    <location>
        <begin position="390"/>
        <end position="413"/>
    </location>
</feature>
<dbReference type="GO" id="GO:0051897">
    <property type="term" value="P:positive regulation of phosphatidylinositol 3-kinase/protein kinase B signal transduction"/>
    <property type="evidence" value="ECO:0007669"/>
    <property type="project" value="TreeGrafter"/>
</dbReference>
<evidence type="ECO:0000313" key="7">
    <source>
        <dbReference type="EMBL" id="KAK8397023.1"/>
    </source>
</evidence>
<dbReference type="SUPFAM" id="SSF56112">
    <property type="entry name" value="Protein kinase-like (PK-like)"/>
    <property type="match status" value="1"/>
</dbReference>
<dbReference type="PRINTS" id="PR00109">
    <property type="entry name" value="TYRKINASE"/>
</dbReference>
<dbReference type="SUPFAM" id="SSF49785">
    <property type="entry name" value="Galactose-binding domain-like"/>
    <property type="match status" value="1"/>
</dbReference>
<dbReference type="AlphaFoldDB" id="A0AAW0UCR9"/>
<accession>A0AAW0UCR9</accession>
<dbReference type="Gene3D" id="2.60.120.1190">
    <property type="match status" value="1"/>
</dbReference>
<dbReference type="PROSITE" id="PS01286">
    <property type="entry name" value="FA58C_2"/>
    <property type="match status" value="1"/>
</dbReference>
<dbReference type="InterPro" id="IPR050122">
    <property type="entry name" value="RTK"/>
</dbReference>
<comment type="caution">
    <text evidence="7">The sequence shown here is derived from an EMBL/GenBank/DDBJ whole genome shotgun (WGS) entry which is preliminary data.</text>
</comment>
<dbReference type="GO" id="GO:0043235">
    <property type="term" value="C:receptor complex"/>
    <property type="evidence" value="ECO:0007669"/>
    <property type="project" value="TreeGrafter"/>
</dbReference>
<dbReference type="CDD" id="cd00057">
    <property type="entry name" value="FA58C"/>
    <property type="match status" value="1"/>
</dbReference>
<comment type="subcellular location">
    <subcellularLocation>
        <location evidence="1">Membrane</location>
        <topology evidence="1">Single-pass type I membrane protein</topology>
    </subcellularLocation>
</comment>
<feature type="domain" description="Protein kinase" evidence="5">
    <location>
        <begin position="564"/>
        <end position="870"/>
    </location>
</feature>
<dbReference type="GO" id="GO:0005524">
    <property type="term" value="F:ATP binding"/>
    <property type="evidence" value="ECO:0007669"/>
    <property type="project" value="InterPro"/>
</dbReference>
<dbReference type="PANTHER" id="PTHR24416">
    <property type="entry name" value="TYROSINE-PROTEIN KINASE RECEPTOR"/>
    <property type="match status" value="1"/>
</dbReference>
<feature type="chain" id="PRO_5044717102" description="Discoidin domain-containing receptor 2-like" evidence="4">
    <location>
        <begin position="17"/>
        <end position="909"/>
    </location>
</feature>
<dbReference type="InterPro" id="IPR011009">
    <property type="entry name" value="Kinase-like_dom_sf"/>
</dbReference>
<keyword evidence="8" id="KW-1185">Reference proteome</keyword>
<keyword evidence="2" id="KW-0675">Receptor</keyword>
<dbReference type="InterPro" id="IPR000421">
    <property type="entry name" value="FA58C"/>
</dbReference>
<evidence type="ECO:0000259" key="5">
    <source>
        <dbReference type="PROSITE" id="PS50011"/>
    </source>
</evidence>
<feature type="domain" description="F5/8 type C" evidence="6">
    <location>
        <begin position="22"/>
        <end position="180"/>
    </location>
</feature>
<evidence type="ECO:0000259" key="6">
    <source>
        <dbReference type="PROSITE" id="PS50022"/>
    </source>
</evidence>
<reference evidence="7 8" key="1">
    <citation type="submission" date="2023-03" db="EMBL/GenBank/DDBJ databases">
        <title>High-quality genome of Scylla paramamosain provides insights in environmental adaptation.</title>
        <authorList>
            <person name="Zhang L."/>
        </authorList>
    </citation>
    <scope>NUCLEOTIDE SEQUENCE [LARGE SCALE GENOMIC DNA]</scope>
    <source>
        <strain evidence="7">LZ_2023a</strain>
        <tissue evidence="7">Muscle</tissue>
    </source>
</reference>
<evidence type="ECO:0000256" key="2">
    <source>
        <dbReference type="ARBA" id="ARBA00023170"/>
    </source>
</evidence>
<dbReference type="Gene3D" id="2.60.120.260">
    <property type="entry name" value="Galactose-binding domain-like"/>
    <property type="match status" value="1"/>
</dbReference>
<dbReference type="Pfam" id="PF07714">
    <property type="entry name" value="PK_Tyr_Ser-Thr"/>
    <property type="match status" value="1"/>
</dbReference>
<dbReference type="PROSITE" id="PS01285">
    <property type="entry name" value="FA58C_1"/>
    <property type="match status" value="1"/>
</dbReference>
<keyword evidence="3" id="KW-1133">Transmembrane helix</keyword>
<dbReference type="GO" id="GO:0005886">
    <property type="term" value="C:plasma membrane"/>
    <property type="evidence" value="ECO:0007669"/>
    <property type="project" value="TreeGrafter"/>
</dbReference>
<dbReference type="SMART" id="SM00231">
    <property type="entry name" value="FA58C"/>
    <property type="match status" value="1"/>
</dbReference>
<name>A0AAW0UCR9_SCYPA</name>
<sequence length="909" mass="97523">MERLVCVLVVLRCCSALWLGECNKPLGVSTGELLDKALTASSAHDHIVGPHRARLGVEGGGGAWCPRSMVDSCQKEWLEVDLGALRLVTAVATQGRHANGQGQEYTPAYTLSYWRPGMADFTFYSAHPSKANKTLLVGNSDTYTEVKNSLARPLLASKVRLQPYSHHRRVVCLRLELFGCNYTDGLVSYSVGGGPMRSLVGAGVGDSVSVGEGMLFDGLVGLKGEMGEGPHQPIVEVEGLEPAPDVPTMMTFNFDMMRKFRSLHLYLLSSQLTGKPKMKAKISFGTNSSLYDDTPLTTTWGASVLAPAGPQNLTFDLRQRPGASLQLEVVVSGMEANILEVYFDSYPCGCGLGDWEARPATTPEERTASRPRDPPDEVWAVYTAHQHRTYVGVAVGFSVGVGVLVLVWAGVWLRRRRGKSSSPRVFRRPPPDTLDMKSLMEGVGAGVGVLGSTTPTYEEGSCLLYEDLQKMPLVPPMSTPRPPTPDSTPVYATPTLKPSSTFPSTSYFTPIPRPVTLASIPRPPPIPPPPEKYDLKIQVPSTPPTPTAHGHAHAHTPTLAADRVTRTELLASGAFATLSAGVVSSSEAAEDDEEAQVTQAALVTVTAHKAAPAATRQAQLLSSLAHENVCRFMGVVMGGPVGVTLVLEYQQDAHLPEYLQRRTLSPAQYTAPPAPPATPTDHTAAHAHISVGGLVGVATQVAAGMAHLESLHITHTDLAARNVVIVGGESGVVKVTQVGSALPRYASDYWRAPDGRGPAPLRWCAPEVLCQSSFSTGSDVWAFGVTLWEILTLARRRPHHHLSDDLLFHALVSTHAHALTPPPADDAYATPQVQLTPPAWCPREVQDVMTSCWRPHVTHRPSFNTIHSILIQTQDSLCGTPAATCGSQRGASTDSEPSVMPHVEGCNTC</sequence>
<dbReference type="Proteomes" id="UP001487740">
    <property type="component" value="Unassembled WGS sequence"/>
</dbReference>
<keyword evidence="4" id="KW-0732">Signal</keyword>
<dbReference type="EMBL" id="JARAKH010000015">
    <property type="protein sequence ID" value="KAK8397023.1"/>
    <property type="molecule type" value="Genomic_DNA"/>
</dbReference>
<dbReference type="InterPro" id="IPR008266">
    <property type="entry name" value="Tyr_kinase_AS"/>
</dbReference>
<evidence type="ECO:0000313" key="8">
    <source>
        <dbReference type="Proteomes" id="UP001487740"/>
    </source>
</evidence>
<proteinExistence type="predicted"/>
<gene>
    <name evidence="7" type="ORF">O3P69_005188</name>
</gene>